<evidence type="ECO:0000256" key="2">
    <source>
        <dbReference type="SAM" id="SignalP"/>
    </source>
</evidence>
<evidence type="ECO:0000313" key="5">
    <source>
        <dbReference type="Proteomes" id="UP000317371"/>
    </source>
</evidence>
<feature type="domain" description="SH3b" evidence="3">
    <location>
        <begin position="864"/>
        <end position="916"/>
    </location>
</feature>
<name>A0A540VLH5_9CHLR</name>
<evidence type="ECO:0000259" key="3">
    <source>
        <dbReference type="Pfam" id="PF08239"/>
    </source>
</evidence>
<keyword evidence="2" id="KW-0732">Signal</keyword>
<feature type="region of interest" description="Disordered" evidence="1">
    <location>
        <begin position="203"/>
        <end position="223"/>
    </location>
</feature>
<dbReference type="Pfam" id="PF07676">
    <property type="entry name" value="PD40"/>
    <property type="match status" value="4"/>
</dbReference>
<evidence type="ECO:0000256" key="1">
    <source>
        <dbReference type="SAM" id="MobiDB-lite"/>
    </source>
</evidence>
<dbReference type="OrthoDB" id="145356at2"/>
<organism evidence="4 5">
    <name type="scientific">Litorilinea aerophila</name>
    <dbReference type="NCBI Taxonomy" id="1204385"/>
    <lineage>
        <taxon>Bacteria</taxon>
        <taxon>Bacillati</taxon>
        <taxon>Chloroflexota</taxon>
        <taxon>Caldilineae</taxon>
        <taxon>Caldilineales</taxon>
        <taxon>Caldilineaceae</taxon>
        <taxon>Litorilinea</taxon>
    </lineage>
</organism>
<feature type="region of interest" description="Disordered" evidence="1">
    <location>
        <begin position="48"/>
        <end position="79"/>
    </location>
</feature>
<feature type="signal peptide" evidence="2">
    <location>
        <begin position="1"/>
        <end position="27"/>
    </location>
</feature>
<keyword evidence="5" id="KW-1185">Reference proteome</keyword>
<feature type="chain" id="PRO_5021909531" evidence="2">
    <location>
        <begin position="28"/>
        <end position="1218"/>
    </location>
</feature>
<dbReference type="PANTHER" id="PTHR38008:SF2">
    <property type="entry name" value="HEMOLYSIN"/>
    <property type="match status" value="1"/>
</dbReference>
<dbReference type="Pfam" id="PF08239">
    <property type="entry name" value="SH3_3"/>
    <property type="match status" value="1"/>
</dbReference>
<protein>
    <submittedName>
        <fullName evidence="4">SH3 domain-containing protein</fullName>
    </submittedName>
</protein>
<comment type="caution">
    <text evidence="4">The sequence shown here is derived from an EMBL/GenBank/DDBJ whole genome shotgun (WGS) entry which is preliminary data.</text>
</comment>
<dbReference type="Gene3D" id="2.120.10.30">
    <property type="entry name" value="TolB, C-terminal domain"/>
    <property type="match status" value="3"/>
</dbReference>
<feature type="compositionally biased region" description="Low complexity" evidence="1">
    <location>
        <begin position="59"/>
        <end position="79"/>
    </location>
</feature>
<gene>
    <name evidence="4" type="ORF">FKZ61_01435</name>
</gene>
<dbReference type="PROSITE" id="PS51257">
    <property type="entry name" value="PROKAR_LIPOPROTEIN"/>
    <property type="match status" value="1"/>
</dbReference>
<sequence>MPARPLRRLIPWLVAALLVAACNRQPAQQSQLDVAVAVALTQTAAALTQEPSAPPAETPSPAATVTPAPSPAAQASPAANDAPLLPAPLYFIGENGQIMRLEVDGTTLTQITNEAEPVTDFDLSPYGSGALPRLVYVSGNALIESNGAGTSRIVKVQGEPLTGQEDQIVREIRSPRFSPDGTRIAYGLNGVHLIPAGAATAQTTPVQTIRPSDPFPTPGSERSGPPPRFFWPLSWSPDGSRLLLQYVYYPEGGGLAIQELESGTLVEVGNFSGFPCCQPSWSQDGRSIFVVDQVFGEPVAHLWRIDAATGGGVQLVAGEPLTPGDPFRQFSAPHQTAAGELLAFVSQTAPNTQPAGLFTLHRVVLQDVGAELVPLRDDAHTAEDVAWAPDDSGVALVHITERGAPPFTGSLIWLPVDGSPAVTLPARGHRPQWAPQPGEQAGATDAAAELEALAAQALGLTPPTGDQVSPFGGIEGVRAFRLEGPTSPELWVAHTYGIRSFDPEQHHTILIYARHDDGWQELARLELTSGQEGIEPSPDYLGGTPGASSVRQVFVTPTVDGLPIWLQVAGGVGAHGGTFHLLRFDGSRLQVEAFHFSASPGAGELADLDGDGTQEVLLNQTEYYVFCYACGVRRVEYAVLRWDGSRMVPVTLQPLPDDAPASLRDLNDRAIQLAQAGLWKDALAVLEEAEALSLTDPSGNFAWNARLIRLNGQARQAVLQDEHQAYPLLEEIFFGDYDAALAIMRAYTVQELFATPSPLVVGTVAEGWEEALADWVISSANAALKAKPDLAAAYFLRGWAKLLTAPPDDEEALADLAQAAQLAPDEPLFSQSLAYLSGSATSAPAATVQPTPSPTAALLTALAAVNVRAGPGTEYAIVGTLPAQATAPVTGRAQPDGQPWWQIVYPPDGTGRGWVTGAPELTQVQDGDQVPLAEVPPTPAPEARAQPRAGSGGLLFYSATDGDGRHHIYALRPTTGAAPTLLVPDAVQPALQPGGQRLAFRSTRNDSLGLGGFDLDTELRVRFSANLEDSLPRWNPAGNRLVFASNREGDRKWRLYLTWADDNFDVTVLGFGQDPDWHPSQDQIVFKGCDDTGAHCGLWTMNIDGSGRQPLTDIPSDSRPRWTPDGSAVIFMSQERDGNWELYRLEVASGAVTRLTTDPALDGLPAVSPDGQQVAFLSNRGDGWGIWVMPARGGPARQLVTLDGNLPDWLLHGLDWPR</sequence>
<dbReference type="InParanoid" id="A0A540VLH5"/>
<dbReference type="InterPro" id="IPR011042">
    <property type="entry name" value="6-blade_b-propeller_TolB-like"/>
</dbReference>
<evidence type="ECO:0000313" key="4">
    <source>
        <dbReference type="EMBL" id="TQE97566.1"/>
    </source>
</evidence>
<accession>A0A540VLH5</accession>
<dbReference type="InterPro" id="IPR011659">
    <property type="entry name" value="WD40"/>
</dbReference>
<dbReference type="SUPFAM" id="SSF82171">
    <property type="entry name" value="DPP6 N-terminal domain-like"/>
    <property type="match status" value="3"/>
</dbReference>
<dbReference type="AlphaFoldDB" id="A0A540VLH5"/>
<dbReference type="EMBL" id="VIGC01000002">
    <property type="protein sequence ID" value="TQE97566.1"/>
    <property type="molecule type" value="Genomic_DNA"/>
</dbReference>
<reference evidence="4 5" key="1">
    <citation type="submission" date="2019-06" db="EMBL/GenBank/DDBJ databases">
        <title>Genome sequence of Litorilinea aerophila BAA-2444.</title>
        <authorList>
            <person name="Maclea K.S."/>
            <person name="Maurais E.G."/>
            <person name="Iannazzi L.C."/>
        </authorList>
    </citation>
    <scope>NUCLEOTIDE SEQUENCE [LARGE SCALE GENOMIC DNA]</scope>
    <source>
        <strain evidence="4 5">ATCC BAA-2444</strain>
    </source>
</reference>
<dbReference type="Proteomes" id="UP000317371">
    <property type="component" value="Unassembled WGS sequence"/>
</dbReference>
<dbReference type="InterPro" id="IPR003646">
    <property type="entry name" value="SH3-like_bac-type"/>
</dbReference>
<dbReference type="Gene3D" id="2.30.30.40">
    <property type="entry name" value="SH3 Domains"/>
    <property type="match status" value="1"/>
</dbReference>
<dbReference type="SUPFAM" id="SSF69322">
    <property type="entry name" value="Tricorn protease domain 2"/>
    <property type="match status" value="1"/>
</dbReference>
<dbReference type="PANTHER" id="PTHR38008">
    <property type="entry name" value="HEMOLYSIN-RELATED"/>
    <property type="match status" value="1"/>
</dbReference>
<proteinExistence type="predicted"/>
<dbReference type="Gene3D" id="1.25.40.10">
    <property type="entry name" value="Tetratricopeptide repeat domain"/>
    <property type="match status" value="1"/>
</dbReference>
<dbReference type="InterPro" id="IPR011990">
    <property type="entry name" value="TPR-like_helical_dom_sf"/>
</dbReference>
<dbReference type="RefSeq" id="WP_141608293.1">
    <property type="nucleotide sequence ID" value="NZ_VIGC02000002.1"/>
</dbReference>
<dbReference type="SUPFAM" id="SSF48452">
    <property type="entry name" value="TPR-like"/>
    <property type="match status" value="1"/>
</dbReference>